<evidence type="ECO:0000313" key="2">
    <source>
        <dbReference type="Proteomes" id="UP001209755"/>
    </source>
</evidence>
<proteinExistence type="predicted"/>
<sequence>MTATVVSYPDRVADMVGSALLSTPAIADVD</sequence>
<evidence type="ECO:0000313" key="1">
    <source>
        <dbReference type="EMBL" id="MCW2306862.1"/>
    </source>
</evidence>
<name>A0ABT3H8Y6_9HYPH</name>
<comment type="caution">
    <text evidence="1">The sequence shown here is derived from an EMBL/GenBank/DDBJ whole genome shotgun (WGS) entry which is preliminary data.</text>
</comment>
<dbReference type="EMBL" id="JAOQNS010000003">
    <property type="protein sequence ID" value="MCW2306862.1"/>
    <property type="molecule type" value="Genomic_DNA"/>
</dbReference>
<keyword evidence="2" id="KW-1185">Reference proteome</keyword>
<dbReference type="Proteomes" id="UP001209755">
    <property type="component" value="Unassembled WGS sequence"/>
</dbReference>
<protein>
    <submittedName>
        <fullName evidence="1">Uncharacterized protein</fullName>
    </submittedName>
</protein>
<organism evidence="1 2">
    <name type="scientific">Rhodobium gokarnense</name>
    <dbReference type="NCBI Taxonomy" id="364296"/>
    <lineage>
        <taxon>Bacteria</taxon>
        <taxon>Pseudomonadati</taxon>
        <taxon>Pseudomonadota</taxon>
        <taxon>Alphaproteobacteria</taxon>
        <taxon>Hyphomicrobiales</taxon>
        <taxon>Rhodobiaceae</taxon>
        <taxon>Rhodobium</taxon>
    </lineage>
</organism>
<accession>A0ABT3H8Y6</accession>
<gene>
    <name evidence="1" type="ORF">M2319_001184</name>
</gene>
<reference evidence="2" key="1">
    <citation type="submission" date="2023-07" db="EMBL/GenBank/DDBJ databases">
        <title>Genome sequencing of Purple Non-Sulfur Bacteria from various extreme environments.</title>
        <authorList>
            <person name="Mayer M."/>
        </authorList>
    </citation>
    <scope>NUCLEOTIDE SEQUENCE [LARGE SCALE GENOMIC DNA]</scope>
    <source>
        <strain evidence="2">DSM 17935</strain>
    </source>
</reference>